<accession>Q9FYW1</accession>
<dbReference type="InterPro" id="IPR004827">
    <property type="entry name" value="bZIP"/>
</dbReference>
<dbReference type="GO" id="GO:0000976">
    <property type="term" value="F:transcription cis-regulatory region binding"/>
    <property type="evidence" value="ECO:0007669"/>
    <property type="project" value="UniProtKB-ARBA"/>
</dbReference>
<dbReference type="Gene3D" id="1.20.5.170">
    <property type="match status" value="1"/>
</dbReference>
<organism evidence="10">
    <name type="scientific">Solanum lycopersicum</name>
    <name type="common">Tomato</name>
    <name type="synonym">Lycopersicon esculentum</name>
    <dbReference type="NCBI Taxonomy" id="4081"/>
    <lineage>
        <taxon>Eukaryota</taxon>
        <taxon>Viridiplantae</taxon>
        <taxon>Streptophyta</taxon>
        <taxon>Embryophyta</taxon>
        <taxon>Tracheophyta</taxon>
        <taxon>Spermatophyta</taxon>
        <taxon>Magnoliopsida</taxon>
        <taxon>eudicotyledons</taxon>
        <taxon>Gunneridae</taxon>
        <taxon>Pentapetalae</taxon>
        <taxon>asterids</taxon>
        <taxon>lamiids</taxon>
        <taxon>Solanales</taxon>
        <taxon>Solanaceae</taxon>
        <taxon>Solanoideae</taxon>
        <taxon>Solaneae</taxon>
        <taxon>Solanum</taxon>
        <taxon>Solanum subgen. Lycopersicon</taxon>
    </lineage>
</organism>
<protein>
    <submittedName>
        <fullName evidence="10">BAC19.15</fullName>
    </submittedName>
</protein>
<dbReference type="InterPro" id="IPR044827">
    <property type="entry name" value="GBF-like"/>
</dbReference>
<evidence type="ECO:0000256" key="4">
    <source>
        <dbReference type="ARBA" id="ARBA00023125"/>
    </source>
</evidence>
<keyword evidence="7" id="KW-0175">Coiled coil</keyword>
<feature type="coiled-coil region" evidence="7">
    <location>
        <begin position="319"/>
        <end position="406"/>
    </location>
</feature>
<evidence type="ECO:0000256" key="3">
    <source>
        <dbReference type="ARBA" id="ARBA00023015"/>
    </source>
</evidence>
<evidence type="ECO:0000256" key="2">
    <source>
        <dbReference type="ARBA" id="ARBA00007163"/>
    </source>
</evidence>
<comment type="similarity">
    <text evidence="2">Belongs to the bZIP family.</text>
</comment>
<dbReference type="InterPro" id="IPR012900">
    <property type="entry name" value="MFMR"/>
</dbReference>
<dbReference type="PANTHER" id="PTHR45967:SF16">
    <property type="entry name" value="G-BOX-BINDING FACTOR 1-LIKE ISOFORM X1"/>
    <property type="match status" value="1"/>
</dbReference>
<name>Q9FYW1_SOLLC</name>
<dbReference type="GO" id="GO:0005634">
    <property type="term" value="C:nucleus"/>
    <property type="evidence" value="ECO:0007669"/>
    <property type="project" value="UniProtKB-SubCell"/>
</dbReference>
<dbReference type="Pfam" id="PF07777">
    <property type="entry name" value="MFMR"/>
    <property type="match status" value="1"/>
</dbReference>
<dbReference type="EMBL" id="AF273333">
    <property type="protein sequence ID" value="AAG01130.1"/>
    <property type="molecule type" value="Genomic_DNA"/>
</dbReference>
<dbReference type="Pfam" id="PF00170">
    <property type="entry name" value="bZIP_1"/>
    <property type="match status" value="1"/>
</dbReference>
<sequence length="436" mass="48178">MSSRLSRPFKSSPFRFVPVLSRYIVEREEPIIRPGNFGLVHPVPVNASRFGPICASFSLRLSRIQIVLLSLSKPFLDYSRGYLHIQLIDPMGAGEESTPTKTSKPPLTQHPLMPPYGTPVPYPALYPPAGVYAHPNIATPAPNSVPANPEADGKGPEGKDRNSSKKLKVCSGGKAGDNGKVTSGSGNDGATQRSDYESYFCKNSSLWIIHASDCFIFFVNSDESRSEGTSDTNDENDNNEFAANKKGSFDQMLADGASAQNNPAKENHPTSIHGNPVTMPATNLNIGMDVWNASAAGPGAIKIQQNATGPVIGHEGRMNDQWIQEERELKRQKRKQSNRESARRSRLRKQLFVKIKLEQEVMAECEELQRRVEALSHENHSLKDELQRLSEECEKLTSENNLIKEELTLLCGPDVVSKLERNDNVTRIQSNVEEAS</sequence>
<evidence type="ECO:0000256" key="8">
    <source>
        <dbReference type="SAM" id="MobiDB-lite"/>
    </source>
</evidence>
<dbReference type="PANTHER" id="PTHR45967">
    <property type="entry name" value="G-BOX-BINDING FACTOR 3-RELATED"/>
    <property type="match status" value="1"/>
</dbReference>
<evidence type="ECO:0000256" key="1">
    <source>
        <dbReference type="ARBA" id="ARBA00004123"/>
    </source>
</evidence>
<feature type="compositionally biased region" description="Basic and acidic residues" evidence="8">
    <location>
        <begin position="151"/>
        <end position="163"/>
    </location>
</feature>
<proteinExistence type="inferred from homology"/>
<feature type="compositionally biased region" description="Polar residues" evidence="8">
    <location>
        <begin position="180"/>
        <end position="193"/>
    </location>
</feature>
<dbReference type="CDD" id="cd14702">
    <property type="entry name" value="bZIP_plant_GBF1"/>
    <property type="match status" value="1"/>
</dbReference>
<evidence type="ECO:0000256" key="5">
    <source>
        <dbReference type="ARBA" id="ARBA00023163"/>
    </source>
</evidence>
<comment type="subcellular location">
    <subcellularLocation>
        <location evidence="1">Nucleus</location>
    </subcellularLocation>
</comment>
<keyword evidence="6" id="KW-0539">Nucleus</keyword>
<keyword evidence="5" id="KW-0804">Transcription</keyword>
<dbReference type="PROSITE" id="PS00036">
    <property type="entry name" value="BZIP_BASIC"/>
    <property type="match status" value="1"/>
</dbReference>
<dbReference type="InterPro" id="IPR045314">
    <property type="entry name" value="bZIP_plant_GBF1"/>
</dbReference>
<feature type="domain" description="BZIP" evidence="9">
    <location>
        <begin position="333"/>
        <end position="348"/>
    </location>
</feature>
<evidence type="ECO:0000259" key="9">
    <source>
        <dbReference type="PROSITE" id="PS00036"/>
    </source>
</evidence>
<keyword evidence="3" id="KW-0805">Transcription regulation</keyword>
<feature type="region of interest" description="Disordered" evidence="8">
    <location>
        <begin position="140"/>
        <end position="193"/>
    </location>
</feature>
<evidence type="ECO:0000313" key="10">
    <source>
        <dbReference type="EMBL" id="AAG01130.1"/>
    </source>
</evidence>
<dbReference type="InterPro" id="IPR046347">
    <property type="entry name" value="bZIP_sf"/>
</dbReference>
<evidence type="ECO:0000256" key="7">
    <source>
        <dbReference type="SAM" id="Coils"/>
    </source>
</evidence>
<keyword evidence="4" id="KW-0238">DNA-binding</keyword>
<dbReference type="SMART" id="SM00338">
    <property type="entry name" value="BRLZ"/>
    <property type="match status" value="1"/>
</dbReference>
<dbReference type="GO" id="GO:0003700">
    <property type="term" value="F:DNA-binding transcription factor activity"/>
    <property type="evidence" value="ECO:0007669"/>
    <property type="project" value="InterPro"/>
</dbReference>
<reference evidence="10" key="1">
    <citation type="journal article" date="2000" name="Proc. Natl. Acad. Sci. U.S.A.">
        <title>Comparing sequenced segments of the tomato and Arabidopsis genomes: large-scale duplication followed by selective gene loss creates a network of synteny.</title>
        <authorList>
            <person name="Ku H.M."/>
            <person name="Vision T."/>
            <person name="Liu J."/>
            <person name="Tanksley S.D."/>
        </authorList>
    </citation>
    <scope>NUCLEOTIDE SEQUENCE</scope>
</reference>
<evidence type="ECO:0000256" key="6">
    <source>
        <dbReference type="ARBA" id="ARBA00023242"/>
    </source>
</evidence>
<dbReference type="SUPFAM" id="SSF57959">
    <property type="entry name" value="Leucine zipper domain"/>
    <property type="match status" value="1"/>
</dbReference>
<dbReference type="AlphaFoldDB" id="Q9FYW1"/>
<dbReference type="ExpressionAtlas" id="Q9FYW1">
    <property type="expression patterns" value="baseline and differential"/>
</dbReference>